<sequence length="411" mass="43900">MKNKILAVTLGTLWLAAQASAVTEVEFWSNSLSPKFDGVMRQLTADFNASHKDIQAKWVDVTWDSYQTRLIAAVAAGRAPGLVNITVPWMTQLAQKKIIQPVDISPFAASYTDGALKDVSWNGKTWGMPWYNQVPILIYNKALLEKAGITTLPRNTDEMLAAARQIKQKTGVAGYVPKMNEEGLFGTFLLEGLPIVQNGKAVFNSPQHVALLEKYAAAVKNGSVPPDLFKDTFEGEIAGFGSGRYAMILTAPSALIRIKNDAPNVFANTGVAPYPGKILPGNLFMWSVPQGYAHKEAAIELGKFLTSDKAQLAFSKATETTLPSTKVALTDGYFMSGQNSKDAASAGRAVAASSGGAARTLSVSDLPDEAGMTKALATAMENAVSGRQSAKAALDDAVKYWNAQFAAAGKK</sequence>
<dbReference type="PANTHER" id="PTHR43649">
    <property type="entry name" value="ARABINOSE-BINDING PROTEIN-RELATED"/>
    <property type="match status" value="1"/>
</dbReference>
<dbReference type="Gene3D" id="3.40.190.10">
    <property type="entry name" value="Periplasmic binding protein-like II"/>
    <property type="match status" value="1"/>
</dbReference>
<dbReference type="Pfam" id="PF13416">
    <property type="entry name" value="SBP_bac_8"/>
    <property type="match status" value="1"/>
</dbReference>
<keyword evidence="3" id="KW-0732">Signal</keyword>
<dbReference type="PANTHER" id="PTHR43649:SF12">
    <property type="entry name" value="DIACETYLCHITOBIOSE BINDING PROTEIN DASA"/>
    <property type="match status" value="1"/>
</dbReference>
<dbReference type="CDD" id="cd13585">
    <property type="entry name" value="PBP2_TMBP_like"/>
    <property type="match status" value="1"/>
</dbReference>
<evidence type="ECO:0000256" key="2">
    <source>
        <dbReference type="ARBA" id="ARBA00008520"/>
    </source>
</evidence>
<dbReference type="RefSeq" id="WP_188702455.1">
    <property type="nucleotide sequence ID" value="NZ_BMLX01000001.1"/>
</dbReference>
<feature type="signal peptide" evidence="3">
    <location>
        <begin position="1"/>
        <end position="21"/>
    </location>
</feature>
<comment type="subcellular location">
    <subcellularLocation>
        <location evidence="1">Periplasm</location>
    </subcellularLocation>
</comment>
<evidence type="ECO:0000256" key="1">
    <source>
        <dbReference type="ARBA" id="ARBA00004418"/>
    </source>
</evidence>
<comment type="caution">
    <text evidence="4">The sequence shown here is derived from an EMBL/GenBank/DDBJ whole genome shotgun (WGS) entry which is preliminary data.</text>
</comment>
<keyword evidence="5" id="KW-1185">Reference proteome</keyword>
<gene>
    <name evidence="4" type="ORF">GCM10010970_07400</name>
</gene>
<reference evidence="5" key="1">
    <citation type="journal article" date="2019" name="Int. J. Syst. Evol. Microbiol.">
        <title>The Global Catalogue of Microorganisms (GCM) 10K type strain sequencing project: providing services to taxonomists for standard genome sequencing and annotation.</title>
        <authorList>
            <consortium name="The Broad Institute Genomics Platform"/>
            <consortium name="The Broad Institute Genome Sequencing Center for Infectious Disease"/>
            <person name="Wu L."/>
            <person name="Ma J."/>
        </authorList>
    </citation>
    <scope>NUCLEOTIDE SEQUENCE [LARGE SCALE GENOMIC DNA]</scope>
    <source>
        <strain evidence="5">CGMCC 1.8859</strain>
    </source>
</reference>
<comment type="similarity">
    <text evidence="2">Belongs to the bacterial solute-binding protein 1 family.</text>
</comment>
<evidence type="ECO:0000313" key="5">
    <source>
        <dbReference type="Proteomes" id="UP000637267"/>
    </source>
</evidence>
<dbReference type="Proteomes" id="UP000637267">
    <property type="component" value="Unassembled WGS sequence"/>
</dbReference>
<evidence type="ECO:0000313" key="4">
    <source>
        <dbReference type="EMBL" id="GGP18805.1"/>
    </source>
</evidence>
<dbReference type="InterPro" id="IPR006059">
    <property type="entry name" value="SBP"/>
</dbReference>
<name>A0ABQ2P623_9NEIS</name>
<dbReference type="InterPro" id="IPR050490">
    <property type="entry name" value="Bact_solute-bd_prot1"/>
</dbReference>
<accession>A0ABQ2P623</accession>
<protein>
    <submittedName>
        <fullName evidence="4">Sugar ABC transporter substrate-binding protein</fullName>
    </submittedName>
</protein>
<dbReference type="SUPFAM" id="SSF53850">
    <property type="entry name" value="Periplasmic binding protein-like II"/>
    <property type="match status" value="1"/>
</dbReference>
<feature type="chain" id="PRO_5047438459" evidence="3">
    <location>
        <begin position="22"/>
        <end position="411"/>
    </location>
</feature>
<evidence type="ECO:0000256" key="3">
    <source>
        <dbReference type="SAM" id="SignalP"/>
    </source>
</evidence>
<dbReference type="EMBL" id="BMLX01000001">
    <property type="protein sequence ID" value="GGP18805.1"/>
    <property type="molecule type" value="Genomic_DNA"/>
</dbReference>
<proteinExistence type="inferred from homology"/>
<organism evidence="4 5">
    <name type="scientific">Silvimonas iriomotensis</name>
    <dbReference type="NCBI Taxonomy" id="449662"/>
    <lineage>
        <taxon>Bacteria</taxon>
        <taxon>Pseudomonadati</taxon>
        <taxon>Pseudomonadota</taxon>
        <taxon>Betaproteobacteria</taxon>
        <taxon>Neisseriales</taxon>
        <taxon>Chitinibacteraceae</taxon>
        <taxon>Silvimonas</taxon>
    </lineage>
</organism>